<gene>
    <name evidence="2" type="primary">P0031D02.29</name>
</gene>
<dbReference type="Proteomes" id="UP000817658">
    <property type="component" value="Chromosome 1"/>
</dbReference>
<sequence>MRAERDATATGTGRVDDRRRRRAHRRRRQQARQQRWRQAQVTAAGSTAAMARATAEGSTAADPTMGRAAPTEDGSGDGGRLGGDGGDKLGSGGVEGLGGTGSCGGEGGGGGSDDREGCADGSGGGPTVRHRPRSSWRHRPIASRPFVGPKVDAITRRIASLRDRSSVAEMEVRAEAAAAIVVANGVFSGGKRRPSNPSLIPSTK</sequence>
<dbReference type="AlphaFoldDB" id="Q8LRC2"/>
<organism evidence="2">
    <name type="scientific">Oryza sativa subsp. japonica</name>
    <name type="common">Rice</name>
    <dbReference type="NCBI Taxonomy" id="39947"/>
    <lineage>
        <taxon>Eukaryota</taxon>
        <taxon>Viridiplantae</taxon>
        <taxon>Streptophyta</taxon>
        <taxon>Embryophyta</taxon>
        <taxon>Tracheophyta</taxon>
        <taxon>Spermatophyta</taxon>
        <taxon>Magnoliopsida</taxon>
        <taxon>Liliopsida</taxon>
        <taxon>Poales</taxon>
        <taxon>Poaceae</taxon>
        <taxon>BOP clade</taxon>
        <taxon>Oryzoideae</taxon>
        <taxon>Oryzeae</taxon>
        <taxon>Oryzinae</taxon>
        <taxon>Oryza</taxon>
        <taxon>Oryza sativa</taxon>
    </lineage>
</organism>
<feature type="compositionally biased region" description="Low complexity" evidence="1">
    <location>
        <begin position="31"/>
        <end position="61"/>
    </location>
</feature>
<feature type="compositionally biased region" description="Gly residues" evidence="1">
    <location>
        <begin position="76"/>
        <end position="111"/>
    </location>
</feature>
<dbReference type="EMBL" id="AP003230">
    <property type="protein sequence ID" value="BAB93192.1"/>
    <property type="molecule type" value="Genomic_DNA"/>
</dbReference>
<proteinExistence type="predicted"/>
<protein>
    <submittedName>
        <fullName evidence="2">Uncharacterized protein</fullName>
    </submittedName>
</protein>
<evidence type="ECO:0000313" key="2">
    <source>
        <dbReference type="EMBL" id="BAB93192.1"/>
    </source>
</evidence>
<name>Q8LRC2_ORYSJ</name>
<evidence type="ECO:0000256" key="1">
    <source>
        <dbReference type="SAM" id="MobiDB-lite"/>
    </source>
</evidence>
<feature type="compositionally biased region" description="Basic residues" evidence="1">
    <location>
        <begin position="19"/>
        <end position="30"/>
    </location>
</feature>
<feature type="compositionally biased region" description="Basic residues" evidence="1">
    <location>
        <begin position="128"/>
        <end position="141"/>
    </location>
</feature>
<accession>Q8LRC2</accession>
<reference evidence="2" key="1">
    <citation type="journal article" date="2002" name="Nature">
        <title>The genome sequence and structure of rice chromosome 1.</title>
        <authorList>
            <person name="Sasaki T."/>
            <person name="Matsumoto T."/>
            <person name="Yamamoto K."/>
            <person name="Sakata K."/>
            <person name="Baba T."/>
            <person name="Katayose Y."/>
            <person name="Wu J."/>
            <person name="Niimura Y."/>
            <person name="Cheng Z."/>
            <person name="Nagamura Y."/>
            <person name="Antonio B.A."/>
            <person name="Kanamori H."/>
            <person name="Hosokawa S."/>
            <person name="Masukawa M."/>
            <person name="Arikawa K."/>
            <person name="Chiden Y."/>
            <person name="Hayashi M."/>
            <person name="Okamoto M."/>
            <person name="Ando T."/>
            <person name="Aoki H."/>
            <person name="Arita K."/>
            <person name="Hamada M."/>
            <person name="Harada C."/>
            <person name="Hijishita S."/>
            <person name="Honda M."/>
            <person name="Ichikawa Y."/>
            <person name="Idonuma A."/>
            <person name="Iijima M."/>
            <person name="Ikeda M."/>
            <person name="Ikeno M."/>
            <person name="Itoh S."/>
            <person name="Itoh T."/>
            <person name="Itoh Y."/>
            <person name="Itoh Y."/>
            <person name="Iwabuchi A."/>
            <person name="Kamiya K."/>
            <person name="Karasawa W."/>
            <person name="Katagiri S."/>
            <person name="Kikuta A."/>
            <person name="Kobayashi N."/>
            <person name="Kono I."/>
            <person name="Machita K."/>
            <person name="Maehara T."/>
            <person name="Mizuno H."/>
            <person name="Mizubayashi T."/>
            <person name="Mukai Y."/>
            <person name="Nagasaki H."/>
            <person name="Nakashima M."/>
            <person name="Nakama Y."/>
            <person name="Nakamichi Y."/>
            <person name="Nakamura M."/>
            <person name="Namiki N."/>
            <person name="Negishi M."/>
            <person name="Ohta I."/>
            <person name="Ono N."/>
            <person name="Saji S."/>
            <person name="Sakai K."/>
            <person name="Shibata M."/>
            <person name="Shimokawa T."/>
            <person name="Shomura A."/>
            <person name="Song J."/>
            <person name="Takazaki Y."/>
            <person name="Terasawa K."/>
            <person name="Tsuji K."/>
            <person name="Waki K."/>
            <person name="Yamagata H."/>
            <person name="Yamane H."/>
            <person name="Yoshiki S."/>
            <person name="Yoshihara R."/>
            <person name="Yukawa K."/>
            <person name="Zhong H."/>
            <person name="Iwama H."/>
            <person name="Endo T."/>
            <person name="Ito H."/>
            <person name="Hahn J.H."/>
            <person name="Kim H.I."/>
            <person name="Eun M.Y."/>
            <person name="Yano M."/>
            <person name="Jiang J."/>
            <person name="Gojobori T."/>
        </authorList>
    </citation>
    <scope>NUCLEOTIDE SEQUENCE [LARGE SCALE GENOMIC DNA]</scope>
</reference>
<feature type="region of interest" description="Disordered" evidence="1">
    <location>
        <begin position="1"/>
        <end position="143"/>
    </location>
</feature>